<dbReference type="InterPro" id="IPR013785">
    <property type="entry name" value="Aldolase_TIM"/>
</dbReference>
<evidence type="ECO:0000256" key="4">
    <source>
        <dbReference type="ARBA" id="ARBA00022643"/>
    </source>
</evidence>
<dbReference type="GO" id="GO:0010181">
    <property type="term" value="F:FMN binding"/>
    <property type="evidence" value="ECO:0007669"/>
    <property type="project" value="UniProtKB-UniRule"/>
</dbReference>
<dbReference type="InterPro" id="IPR011179">
    <property type="entry name" value="IPdP_isomerase"/>
</dbReference>
<feature type="binding site" evidence="11">
    <location>
        <begin position="282"/>
        <end position="283"/>
    </location>
    <ligand>
        <name>FMN</name>
        <dbReference type="ChEBI" id="CHEBI:58210"/>
    </ligand>
</feature>
<gene>
    <name evidence="11" type="primary">fni</name>
    <name evidence="13" type="ORF">SAMN05878482_1011028</name>
</gene>
<comment type="cofactor">
    <cofactor evidence="1 11">
        <name>FMN</name>
        <dbReference type="ChEBI" id="CHEBI:58210"/>
    </cofactor>
</comment>
<feature type="binding site" evidence="11">
    <location>
        <position position="186"/>
    </location>
    <ligand>
        <name>FMN</name>
        <dbReference type="ChEBI" id="CHEBI:58210"/>
    </ligand>
</feature>
<dbReference type="NCBIfam" id="TIGR02151">
    <property type="entry name" value="IPP_isom_2"/>
    <property type="match status" value="1"/>
</dbReference>
<evidence type="ECO:0000256" key="8">
    <source>
        <dbReference type="ARBA" id="ARBA00023229"/>
    </source>
</evidence>
<evidence type="ECO:0000256" key="10">
    <source>
        <dbReference type="ARBA" id="ARBA00025810"/>
    </source>
</evidence>
<feature type="binding site" evidence="11">
    <location>
        <begin position="64"/>
        <end position="66"/>
    </location>
    <ligand>
        <name>FMN</name>
        <dbReference type="ChEBI" id="CHEBI:58210"/>
    </ligand>
</feature>
<feature type="binding site" evidence="11">
    <location>
        <position position="155"/>
    </location>
    <ligand>
        <name>Mg(2+)</name>
        <dbReference type="ChEBI" id="CHEBI:18420"/>
    </ligand>
</feature>
<evidence type="ECO:0000256" key="3">
    <source>
        <dbReference type="ARBA" id="ARBA00022630"/>
    </source>
</evidence>
<feature type="binding site" evidence="11">
    <location>
        <position position="95"/>
    </location>
    <ligand>
        <name>FMN</name>
        <dbReference type="ChEBI" id="CHEBI:58210"/>
    </ligand>
</feature>
<dbReference type="PIRSF" id="PIRSF003314">
    <property type="entry name" value="IPP_isomerase"/>
    <property type="match status" value="1"/>
</dbReference>
<evidence type="ECO:0000259" key="12">
    <source>
        <dbReference type="Pfam" id="PF01070"/>
    </source>
</evidence>
<comment type="caution">
    <text evidence="13">The sequence shown here is derived from an EMBL/GenBank/DDBJ whole genome shotgun (WGS) entry which is preliminary data.</text>
</comment>
<dbReference type="GO" id="GO:0008299">
    <property type="term" value="P:isoprenoid biosynthetic process"/>
    <property type="evidence" value="ECO:0007669"/>
    <property type="project" value="UniProtKB-UniRule"/>
</dbReference>
<dbReference type="GO" id="GO:0016491">
    <property type="term" value="F:oxidoreductase activity"/>
    <property type="evidence" value="ECO:0007669"/>
    <property type="project" value="InterPro"/>
</dbReference>
<dbReference type="Pfam" id="PF01070">
    <property type="entry name" value="FMN_dh"/>
    <property type="match status" value="1"/>
</dbReference>
<dbReference type="AlphaFoldDB" id="A0A9X8R4N0"/>
<keyword evidence="6 11" id="KW-0460">Magnesium</keyword>
<dbReference type="Gene3D" id="3.20.20.70">
    <property type="entry name" value="Aldolase class I"/>
    <property type="match status" value="1"/>
</dbReference>
<comment type="subcellular location">
    <subcellularLocation>
        <location evidence="11">Cytoplasm</location>
    </subcellularLocation>
</comment>
<feature type="binding site" evidence="11">
    <location>
        <begin position="8"/>
        <end position="9"/>
    </location>
    <ligand>
        <name>substrate</name>
    </ligand>
</feature>
<name>A0A9X8R4N0_9BACI</name>
<feature type="binding site" evidence="11">
    <location>
        <position position="154"/>
    </location>
    <ligand>
        <name>substrate</name>
    </ligand>
</feature>
<evidence type="ECO:0000256" key="7">
    <source>
        <dbReference type="ARBA" id="ARBA00022857"/>
    </source>
</evidence>
<keyword evidence="8 11" id="KW-0414">Isoprene biosynthesis</keyword>
<comment type="cofactor">
    <cofactor evidence="11">
        <name>Mg(2+)</name>
        <dbReference type="ChEBI" id="CHEBI:18420"/>
    </cofactor>
</comment>
<evidence type="ECO:0000256" key="1">
    <source>
        <dbReference type="ARBA" id="ARBA00001917"/>
    </source>
</evidence>
<keyword evidence="2 11" id="KW-0963">Cytoplasm</keyword>
<dbReference type="Proteomes" id="UP000185829">
    <property type="component" value="Unassembled WGS sequence"/>
</dbReference>
<dbReference type="CDD" id="cd02811">
    <property type="entry name" value="IDI-2_FMN"/>
    <property type="match status" value="1"/>
</dbReference>
<evidence type="ECO:0000313" key="14">
    <source>
        <dbReference type="Proteomes" id="UP000185829"/>
    </source>
</evidence>
<evidence type="ECO:0000256" key="6">
    <source>
        <dbReference type="ARBA" id="ARBA00022842"/>
    </source>
</evidence>
<evidence type="ECO:0000256" key="2">
    <source>
        <dbReference type="ARBA" id="ARBA00022490"/>
    </source>
</evidence>
<sequence>MALERKQRKLDHIEFALKTGQQHKTGLEDISFIHQSLPGISLNNVNLTAEVGELELSSPIFINAMTGGGGPETEKLNGELAIAARETGIAMAVGSQMAAIKDSSQQASFKVVRKENPDGVLIGNLGGEATVEQAKRASEMIGANALQIHINVIQELTMPEGDRDFAGTLSRIEKINSTVGIPVIVKEVGFGMSMETVQQLHSVGVSIIDVGGFGGTNFAKIENERRAKILGYFNEWGIPTAASIVEAVNVSPQLSVIGSGGIQSPLEITKSLALGAKGVGLAGHFLKIYKELGLKQLIKEIHYIHEDLKVIMTALGCGNISELRKSKLVINGNTYHWLSQRGIDCSVYAK</sequence>
<organism evidence="13 14">
    <name type="scientific">Peribacillus simplex</name>
    <dbReference type="NCBI Taxonomy" id="1478"/>
    <lineage>
        <taxon>Bacteria</taxon>
        <taxon>Bacillati</taxon>
        <taxon>Bacillota</taxon>
        <taxon>Bacilli</taxon>
        <taxon>Bacillales</taxon>
        <taxon>Bacillaceae</taxon>
        <taxon>Peribacillus</taxon>
    </lineage>
</organism>
<accession>A0A9X8R4N0</accession>
<keyword evidence="3 11" id="KW-0285">Flavoprotein</keyword>
<dbReference type="GO" id="GO:0005737">
    <property type="term" value="C:cytoplasm"/>
    <property type="evidence" value="ECO:0007669"/>
    <property type="project" value="UniProtKB-SubCell"/>
</dbReference>
<dbReference type="HAMAP" id="MF_00354">
    <property type="entry name" value="Idi_2"/>
    <property type="match status" value="1"/>
</dbReference>
<comment type="catalytic activity">
    <reaction evidence="11">
        <text>isopentenyl diphosphate = dimethylallyl diphosphate</text>
        <dbReference type="Rhea" id="RHEA:23284"/>
        <dbReference type="ChEBI" id="CHEBI:57623"/>
        <dbReference type="ChEBI" id="CHEBI:128769"/>
        <dbReference type="EC" id="5.3.3.2"/>
    </reaction>
</comment>
<evidence type="ECO:0000256" key="5">
    <source>
        <dbReference type="ARBA" id="ARBA00022723"/>
    </source>
</evidence>
<protein>
    <recommendedName>
        <fullName evidence="11">Isopentenyl-diphosphate delta-isomerase</fullName>
        <shortName evidence="11">IPP isomerase</shortName>
        <ecNumber evidence="11">5.3.3.2</ecNumber>
    </recommendedName>
    <alternativeName>
        <fullName evidence="11">Isopentenyl diphosphate:dimethylallyl diphosphate isomerase</fullName>
    </alternativeName>
    <alternativeName>
        <fullName evidence="11">Isopentenyl pyrophosphate isomerase</fullName>
    </alternativeName>
    <alternativeName>
        <fullName evidence="11">Type 2 isopentenyl diphosphate isomerase</fullName>
        <shortName evidence="11">IDI-2</shortName>
    </alternativeName>
</protein>
<proteinExistence type="inferred from homology"/>
<keyword evidence="5 11" id="KW-0479">Metal-binding</keyword>
<dbReference type="GO" id="GO:0000287">
    <property type="term" value="F:magnesium ion binding"/>
    <property type="evidence" value="ECO:0007669"/>
    <property type="project" value="UniProtKB-UniRule"/>
</dbReference>
<dbReference type="EMBL" id="FTMX01000001">
    <property type="protein sequence ID" value="SIQ36475.1"/>
    <property type="molecule type" value="Genomic_DNA"/>
</dbReference>
<feature type="binding site" evidence="11">
    <location>
        <position position="216"/>
    </location>
    <ligand>
        <name>FMN</name>
        <dbReference type="ChEBI" id="CHEBI:58210"/>
    </ligand>
</feature>
<comment type="cofactor">
    <cofactor evidence="11">
        <name>NADPH</name>
        <dbReference type="ChEBI" id="CHEBI:57783"/>
    </cofactor>
</comment>
<dbReference type="SUPFAM" id="SSF51395">
    <property type="entry name" value="FMN-linked oxidoreductases"/>
    <property type="match status" value="1"/>
</dbReference>
<evidence type="ECO:0000256" key="11">
    <source>
        <dbReference type="HAMAP-Rule" id="MF_00354"/>
    </source>
</evidence>
<comment type="caution">
    <text evidence="11">Lacks conserved residue(s) required for the propagation of feature annotation.</text>
</comment>
<feature type="binding site" evidence="11">
    <location>
        <position position="124"/>
    </location>
    <ligand>
        <name>FMN</name>
        <dbReference type="ChEBI" id="CHEBI:58210"/>
    </ligand>
</feature>
<dbReference type="InterPro" id="IPR000262">
    <property type="entry name" value="FMN-dep_DH"/>
</dbReference>
<keyword evidence="4 11" id="KW-0288">FMN</keyword>
<dbReference type="PANTHER" id="PTHR43665">
    <property type="entry name" value="ISOPENTENYL-DIPHOSPHATE DELTA-ISOMERASE"/>
    <property type="match status" value="1"/>
</dbReference>
<evidence type="ECO:0000313" key="13">
    <source>
        <dbReference type="EMBL" id="SIQ36475.1"/>
    </source>
</evidence>
<dbReference type="GO" id="GO:0004452">
    <property type="term" value="F:isopentenyl-diphosphate delta-isomerase activity"/>
    <property type="evidence" value="ECO:0007669"/>
    <property type="project" value="UniProtKB-UniRule"/>
</dbReference>
<keyword evidence="9 11" id="KW-0413">Isomerase</keyword>
<dbReference type="GO" id="GO:0070402">
    <property type="term" value="F:NADPH binding"/>
    <property type="evidence" value="ECO:0007669"/>
    <property type="project" value="UniProtKB-UniRule"/>
</dbReference>
<reference evidence="13 14" key="1">
    <citation type="submission" date="2017-01" db="EMBL/GenBank/DDBJ databases">
        <authorList>
            <person name="Varghese N."/>
            <person name="Submissions S."/>
        </authorList>
    </citation>
    <scope>NUCLEOTIDE SEQUENCE [LARGE SCALE GENOMIC DNA]</scope>
    <source>
        <strain evidence="13 14">RUG2-6</strain>
    </source>
</reference>
<dbReference type="EC" id="5.3.3.2" evidence="11"/>
<feature type="domain" description="FMN-dependent dehydrogenase" evidence="12">
    <location>
        <begin position="168"/>
        <end position="328"/>
    </location>
</feature>
<keyword evidence="7 11" id="KW-0521">NADP</keyword>
<evidence type="ECO:0000256" key="9">
    <source>
        <dbReference type="ARBA" id="ARBA00023235"/>
    </source>
</evidence>
<dbReference type="PANTHER" id="PTHR43665:SF1">
    <property type="entry name" value="ISOPENTENYL-DIPHOSPHATE DELTA-ISOMERASE"/>
    <property type="match status" value="1"/>
</dbReference>
<comment type="similarity">
    <text evidence="11">Belongs to the IPP isomerase type 2 family.</text>
</comment>
<comment type="subunit">
    <text evidence="10 11">Homooctamer. Dimer of tetramers.</text>
</comment>
<comment type="function">
    <text evidence="11">Involved in the biosynthesis of isoprenoids. Catalyzes the 1,3-allylic rearrangement of the homoallylic substrate isopentenyl (IPP) to its allylic isomer, dimethylallyl diphosphate (DMAPP).</text>
</comment>